<dbReference type="Proteomes" id="UP000286415">
    <property type="component" value="Unassembled WGS sequence"/>
</dbReference>
<feature type="compositionally biased region" description="Polar residues" evidence="5">
    <location>
        <begin position="653"/>
        <end position="679"/>
    </location>
</feature>
<protein>
    <recommendedName>
        <fullName evidence="2">peptidylprolyl isomerase</fullName>
        <ecNumber evidence="2">5.2.1.8</ecNumber>
    </recommendedName>
</protein>
<dbReference type="InterPro" id="IPR002130">
    <property type="entry name" value="Cyclophilin-type_PPIase_dom"/>
</dbReference>
<evidence type="ECO:0000313" key="7">
    <source>
        <dbReference type="EMBL" id="KAG5448535.1"/>
    </source>
</evidence>
<feature type="region of interest" description="Disordered" evidence="5">
    <location>
        <begin position="290"/>
        <end position="596"/>
    </location>
</feature>
<dbReference type="SUPFAM" id="SSF50891">
    <property type="entry name" value="Cyclophilin-like"/>
    <property type="match status" value="1"/>
</dbReference>
<name>A0A8T1MI79_CLOSI</name>
<feature type="compositionally biased region" description="Low complexity" evidence="5">
    <location>
        <begin position="1207"/>
        <end position="1245"/>
    </location>
</feature>
<feature type="compositionally biased region" description="Low complexity" evidence="5">
    <location>
        <begin position="991"/>
        <end position="1004"/>
    </location>
</feature>
<dbReference type="InterPro" id="IPR029000">
    <property type="entry name" value="Cyclophilin-like_dom_sf"/>
</dbReference>
<accession>A0A8T1MI79</accession>
<reference evidence="7 8" key="2">
    <citation type="journal article" date="2021" name="Genomics">
        <title>High-quality reference genome for Clonorchis sinensis.</title>
        <authorList>
            <person name="Young N.D."/>
            <person name="Stroehlein A.J."/>
            <person name="Kinkar L."/>
            <person name="Wang T."/>
            <person name="Sohn W.M."/>
            <person name="Chang B.C.H."/>
            <person name="Kaur P."/>
            <person name="Weisz D."/>
            <person name="Dudchenko O."/>
            <person name="Aiden E.L."/>
            <person name="Korhonen P.K."/>
            <person name="Gasser R.B."/>
        </authorList>
    </citation>
    <scope>NUCLEOTIDE SEQUENCE [LARGE SCALE GENOMIC DNA]</scope>
    <source>
        <strain evidence="7">Cs-k2</strain>
    </source>
</reference>
<feature type="compositionally biased region" description="Basic residues" evidence="5">
    <location>
        <begin position="389"/>
        <end position="399"/>
    </location>
</feature>
<feature type="compositionally biased region" description="Basic and acidic residues" evidence="5">
    <location>
        <begin position="533"/>
        <end position="581"/>
    </location>
</feature>
<organism evidence="7 8">
    <name type="scientific">Clonorchis sinensis</name>
    <name type="common">Chinese liver fluke</name>
    <dbReference type="NCBI Taxonomy" id="79923"/>
    <lineage>
        <taxon>Eukaryota</taxon>
        <taxon>Metazoa</taxon>
        <taxon>Spiralia</taxon>
        <taxon>Lophotrochozoa</taxon>
        <taxon>Platyhelminthes</taxon>
        <taxon>Trematoda</taxon>
        <taxon>Digenea</taxon>
        <taxon>Opisthorchiida</taxon>
        <taxon>Opisthorchiata</taxon>
        <taxon>Opisthorchiidae</taxon>
        <taxon>Clonorchis</taxon>
    </lineage>
</organism>
<dbReference type="PROSITE" id="PS50072">
    <property type="entry name" value="CSA_PPIASE_2"/>
    <property type="match status" value="1"/>
</dbReference>
<feature type="compositionally biased region" description="Acidic residues" evidence="5">
    <location>
        <begin position="316"/>
        <end position="326"/>
    </location>
</feature>
<dbReference type="Pfam" id="PF00160">
    <property type="entry name" value="Pro_isomerase"/>
    <property type="match status" value="1"/>
</dbReference>
<comment type="catalytic activity">
    <reaction evidence="1">
        <text>[protein]-peptidylproline (omega=180) = [protein]-peptidylproline (omega=0)</text>
        <dbReference type="Rhea" id="RHEA:16237"/>
        <dbReference type="Rhea" id="RHEA-COMP:10747"/>
        <dbReference type="Rhea" id="RHEA-COMP:10748"/>
        <dbReference type="ChEBI" id="CHEBI:83833"/>
        <dbReference type="ChEBI" id="CHEBI:83834"/>
        <dbReference type="EC" id="5.2.1.8"/>
    </reaction>
</comment>
<dbReference type="OrthoDB" id="6284883at2759"/>
<sequence length="1324" mass="145783">MAVSLASVSRMHLPAVVDMSGGVKIGDEDYAQSRLSKAVLYSSAYLNIRTFSVSRWREALIAANHFTISSCLSLICSLPQKKDKLLFAPQAAVRFARCTLHKFAMPKQKFRTRCFLDITIDGAPIGRIVFELFNDLCPKAAENFKKLCQGACGLGLKTGKPLHYQGSVFHRVIKGFMVQGGDFSNRDGTGGESIYGGTFADECLSTPHDRPFLLSMANRGPNTNGSQFFITTAPAPHLDGKHVVFGHVLSGEDVVRKIEAVPISDTKTHRPVKPIVIDACGELVPVKKKKLKAESGEKQKKKNKKQKKKKHKNISEESESASDEVECSVRPEEIPEVPPPRFLYRGTLEADKKPEIQSKRDQSPKHIAEAVGRELMRASRERQGDRSGRKVKGRGRLCYRSRSGSRDRSVTPPHWRQASQNTQRMDKDGWQMWHEQRAQQRMKKARDARSPARSPVASPRNTIRRKSSTSPSAVAVNARNRSPSGSPSSAIDADSAVAKVASRNMPVPPRGASPVPQKRQDLHLPRQISKRSRSSESEHSESPISQRKENIDRPRDAKRRQVSESPEVPRRVPVSPDDRRVVISNGKSMFEREEESSRVATSRLGLDAMVVDDSDDYSVQTRPVHVKRGEIVINLAEKSTGKVNGEVRGFVSGSPTVTPRQARSPVQRSPNKYATSPNLRSPPARSAHSPESSLPSRPQHFPSMSPASRTSSIRLPSSDPRAPRVTRTEVSPPTHQAPVSPVPTRPRPASPSPLLQRAQISPTTIPLPPQRSRLSTSPVSPLSAYMERSSRVQQELLSSRSEVRDKQGSPSVISSQTAQQARGNSPTWQSLISDEEISGLSKRVVTTSRGSSRHSSVHESRLGKKADRSRSSRSRSSSPEKPPKRSAPRSPPPHLVEKWRMRHAMLSQKRRGAASVSSSFHTPSLSSDDRARYLDRRKVPSSTFRASRSPSGSYSPPRRRRVRSSTSHSRSGSSSHGRRSHIVDLERPRSQSKGSHGSHSSRASGSDDSRRSKSRSPPSRHRVRNQGTSPVKLSKKLKRKPVIVPMAAEGDPVIEESIETSKWEQSPESSKTAESQPSTWTTSHWQSANEPSKATPSGAPTVTIVEPVKMNAPPEQPAATSVLQRLRMAQSTRADDETVPLVEAAEVKTSEKSLPEETIKPPDAVAVAASFSYPVIAKPADALTEISKPQPVSGKTIEQTRKVIAIRGRSSSSGSTSADSSASSSSSSSSRSSSRGRGAARRSVSPLTRSSHRRSDFSDSRSRGRGSYYGRYSPMRRSRYSRSRSRSLSTFRSTVHSGYSSNRNRRQQGDGSTRTFTKFSLGWE</sequence>
<feature type="compositionally biased region" description="Polar residues" evidence="5">
    <location>
        <begin position="705"/>
        <end position="715"/>
    </location>
</feature>
<feature type="compositionally biased region" description="Polar residues" evidence="5">
    <location>
        <begin position="915"/>
        <end position="926"/>
    </location>
</feature>
<keyword evidence="3" id="KW-0697">Rotamase</keyword>
<feature type="compositionally biased region" description="Basic residues" evidence="5">
    <location>
        <begin position="1012"/>
        <end position="1024"/>
    </location>
</feature>
<proteinExistence type="predicted"/>
<feature type="domain" description="PPIase cyclophilin-type" evidence="6">
    <location>
        <begin position="115"/>
        <end position="282"/>
    </location>
</feature>
<comment type="caution">
    <text evidence="7">The sequence shown here is derived from an EMBL/GenBank/DDBJ whole genome shotgun (WGS) entry which is preliminary data.</text>
</comment>
<feature type="compositionally biased region" description="Low complexity" evidence="5">
    <location>
        <begin position="945"/>
        <end position="956"/>
    </location>
</feature>
<dbReference type="GO" id="GO:0005737">
    <property type="term" value="C:cytoplasm"/>
    <property type="evidence" value="ECO:0007669"/>
    <property type="project" value="TreeGrafter"/>
</dbReference>
<dbReference type="PANTHER" id="PTHR11071">
    <property type="entry name" value="PEPTIDYL-PROLYL CIS-TRANS ISOMERASE"/>
    <property type="match status" value="1"/>
</dbReference>
<evidence type="ECO:0000256" key="3">
    <source>
        <dbReference type="ARBA" id="ARBA00023110"/>
    </source>
</evidence>
<feature type="compositionally biased region" description="Basic residues" evidence="5">
    <location>
        <begin position="299"/>
        <end position="312"/>
    </location>
</feature>
<feature type="compositionally biased region" description="Basic residues" evidence="5">
    <location>
        <begin position="900"/>
        <end position="912"/>
    </location>
</feature>
<evidence type="ECO:0000256" key="1">
    <source>
        <dbReference type="ARBA" id="ARBA00000971"/>
    </source>
</evidence>
<dbReference type="EMBL" id="NIRI02000042">
    <property type="protein sequence ID" value="KAG5448535.1"/>
    <property type="molecule type" value="Genomic_DNA"/>
</dbReference>
<dbReference type="PROSITE" id="PS00170">
    <property type="entry name" value="CSA_PPIASE_1"/>
    <property type="match status" value="1"/>
</dbReference>
<gene>
    <name evidence="7" type="ORF">CSKR_101970</name>
</gene>
<feature type="compositionally biased region" description="Polar residues" evidence="5">
    <location>
        <begin position="844"/>
        <end position="854"/>
    </location>
</feature>
<evidence type="ECO:0000256" key="5">
    <source>
        <dbReference type="SAM" id="MobiDB-lite"/>
    </source>
</evidence>
<dbReference type="GO" id="GO:0003755">
    <property type="term" value="F:peptidyl-prolyl cis-trans isomerase activity"/>
    <property type="evidence" value="ECO:0007669"/>
    <property type="project" value="UniProtKB-KW"/>
</dbReference>
<feature type="compositionally biased region" description="Basic residues" evidence="5">
    <location>
        <begin position="1274"/>
        <end position="1285"/>
    </location>
</feature>
<reference evidence="7 8" key="1">
    <citation type="journal article" date="2018" name="Biotechnol. Adv.">
        <title>Improved genomic resources and new bioinformatic workflow for the carcinogenic parasite Clonorchis sinensis: Biotechnological implications.</title>
        <authorList>
            <person name="Wang D."/>
            <person name="Korhonen P.K."/>
            <person name="Gasser R.B."/>
            <person name="Young N.D."/>
        </authorList>
    </citation>
    <scope>NUCLEOTIDE SEQUENCE [LARGE SCALE GENOMIC DNA]</scope>
    <source>
        <strain evidence="7">Cs-k2</strain>
    </source>
</reference>
<dbReference type="PANTHER" id="PTHR11071:SF561">
    <property type="entry name" value="PEPTIDYL-PROLYL CIS-TRANS ISOMERASE D-RELATED"/>
    <property type="match status" value="1"/>
</dbReference>
<feature type="compositionally biased region" description="Basic and acidic residues" evidence="5">
    <location>
        <begin position="348"/>
        <end position="388"/>
    </location>
</feature>
<dbReference type="EC" id="5.2.1.8" evidence="2"/>
<dbReference type="GO" id="GO:0016018">
    <property type="term" value="F:cyclosporin A binding"/>
    <property type="evidence" value="ECO:0007669"/>
    <property type="project" value="TreeGrafter"/>
</dbReference>
<dbReference type="PRINTS" id="PR00153">
    <property type="entry name" value="CSAPPISMRASE"/>
</dbReference>
<feature type="compositionally biased region" description="Polar residues" evidence="5">
    <location>
        <begin position="808"/>
        <end position="832"/>
    </location>
</feature>
<feature type="compositionally biased region" description="Pro residues" evidence="5">
    <location>
        <begin position="740"/>
        <end position="751"/>
    </location>
</feature>
<dbReference type="Gene3D" id="2.40.100.10">
    <property type="entry name" value="Cyclophilin-like"/>
    <property type="match status" value="1"/>
</dbReference>
<feature type="compositionally biased region" description="Basic and acidic residues" evidence="5">
    <location>
        <begin position="856"/>
        <end position="870"/>
    </location>
</feature>
<keyword evidence="8" id="KW-1185">Reference proteome</keyword>
<evidence type="ECO:0000256" key="4">
    <source>
        <dbReference type="ARBA" id="ARBA00023235"/>
    </source>
</evidence>
<feature type="compositionally biased region" description="Polar residues" evidence="5">
    <location>
        <begin position="1063"/>
        <end position="1100"/>
    </location>
</feature>
<evidence type="ECO:0000313" key="8">
    <source>
        <dbReference type="Proteomes" id="UP000286415"/>
    </source>
</evidence>
<feature type="region of interest" description="Disordered" evidence="5">
    <location>
        <begin position="639"/>
        <end position="1100"/>
    </location>
</feature>
<dbReference type="GO" id="GO:0006457">
    <property type="term" value="P:protein folding"/>
    <property type="evidence" value="ECO:0007669"/>
    <property type="project" value="InterPro"/>
</dbReference>
<dbReference type="FunFam" id="2.40.100.10:FF:000022">
    <property type="entry name" value="Peptidyl-prolyl cis-trans isomerase CYP95"/>
    <property type="match status" value="1"/>
</dbReference>
<feature type="compositionally biased region" description="Polar residues" evidence="5">
    <location>
        <begin position="791"/>
        <end position="800"/>
    </location>
</feature>
<feature type="compositionally biased region" description="Polar residues" evidence="5">
    <location>
        <begin position="1309"/>
        <end position="1318"/>
    </location>
</feature>
<dbReference type="InterPro" id="IPR020892">
    <property type="entry name" value="Cyclophilin-type_PPIase_CS"/>
</dbReference>
<feature type="region of interest" description="Disordered" evidence="5">
    <location>
        <begin position="1184"/>
        <end position="1324"/>
    </location>
</feature>
<keyword evidence="4" id="KW-0413">Isomerase</keyword>
<feature type="compositionally biased region" description="Low complexity" evidence="5">
    <location>
        <begin position="964"/>
        <end position="975"/>
    </location>
</feature>
<evidence type="ECO:0000259" key="6">
    <source>
        <dbReference type="PROSITE" id="PS50072"/>
    </source>
</evidence>
<feature type="compositionally biased region" description="Basic and acidic residues" evidence="5">
    <location>
        <begin position="424"/>
        <end position="438"/>
    </location>
</feature>
<feature type="compositionally biased region" description="Basic and acidic residues" evidence="5">
    <location>
        <begin position="1253"/>
        <end position="1262"/>
    </location>
</feature>
<feature type="compositionally biased region" description="Basic and acidic residues" evidence="5">
    <location>
        <begin position="927"/>
        <end position="938"/>
    </location>
</feature>
<evidence type="ECO:0000256" key="2">
    <source>
        <dbReference type="ARBA" id="ARBA00013194"/>
    </source>
</evidence>
<feature type="compositionally biased region" description="Polar residues" evidence="5">
    <location>
        <begin position="479"/>
        <end position="489"/>
    </location>
</feature>